<sequence>MTTRRRGAGDDKNPWGLCRPRVVQLPLLQDKPRLIRRYEQVLFEYDERASLRRHEVKLPISLETLRSVEWTAFVGSKLERKPVPYSSPHNRYEATRTGLPSPGNEVARLPKGDIGRKRRGCREGGPTKVRPRAELVCRKRRFPANALVNIDHLELLLRSNGILVHQTSQPFAKPVAKKPEASRILIWKRLVPTRPGNARYSAEKNSLVGGGTNGDDRDSKASQGSGERGSPGHSNGVSSPLHGRTVRFLCSVKATREIITRERRRAASYRKWPLLDPPRSTWEGPPPPVASPPSQRDGKNRGRACVAFYASKSDEETGGPTK</sequence>
<evidence type="ECO:0000256" key="1">
    <source>
        <dbReference type="SAM" id="MobiDB-lite"/>
    </source>
</evidence>
<accession>A0A195F846</accession>
<evidence type="ECO:0000313" key="2">
    <source>
        <dbReference type="EMBL" id="KYN36785.1"/>
    </source>
</evidence>
<dbReference type="AlphaFoldDB" id="A0A195F846"/>
<feature type="region of interest" description="Disordered" evidence="1">
    <location>
        <begin position="269"/>
        <end position="303"/>
    </location>
</feature>
<feature type="region of interest" description="Disordered" evidence="1">
    <location>
        <begin position="197"/>
        <end position="241"/>
    </location>
</feature>
<dbReference type="Proteomes" id="UP000078541">
    <property type="component" value="Unassembled WGS sequence"/>
</dbReference>
<keyword evidence="3" id="KW-1185">Reference proteome</keyword>
<dbReference type="EMBL" id="KQ981727">
    <property type="protein sequence ID" value="KYN36785.1"/>
    <property type="molecule type" value="Genomic_DNA"/>
</dbReference>
<feature type="region of interest" description="Disordered" evidence="1">
    <location>
        <begin position="85"/>
        <end position="127"/>
    </location>
</feature>
<proteinExistence type="predicted"/>
<protein>
    <submittedName>
        <fullName evidence="2">Uncharacterized protein</fullName>
    </submittedName>
</protein>
<reference evidence="2 3" key="1">
    <citation type="submission" date="2016-03" db="EMBL/GenBank/DDBJ databases">
        <title>Trachymyrmex septentrionalis WGS genome.</title>
        <authorList>
            <person name="Nygaard S."/>
            <person name="Hu H."/>
            <person name="Boomsma J."/>
            <person name="Zhang G."/>
        </authorList>
    </citation>
    <scope>NUCLEOTIDE SEQUENCE [LARGE SCALE GENOMIC DNA]</scope>
    <source>
        <strain evidence="2">Tsep2-gDNA-1</strain>
        <tissue evidence="2">Whole body</tissue>
    </source>
</reference>
<name>A0A195F846_9HYME</name>
<gene>
    <name evidence="2" type="ORF">ALC56_08576</name>
</gene>
<organism evidence="2 3">
    <name type="scientific">Trachymyrmex septentrionalis</name>
    <dbReference type="NCBI Taxonomy" id="34720"/>
    <lineage>
        <taxon>Eukaryota</taxon>
        <taxon>Metazoa</taxon>
        <taxon>Ecdysozoa</taxon>
        <taxon>Arthropoda</taxon>
        <taxon>Hexapoda</taxon>
        <taxon>Insecta</taxon>
        <taxon>Pterygota</taxon>
        <taxon>Neoptera</taxon>
        <taxon>Endopterygota</taxon>
        <taxon>Hymenoptera</taxon>
        <taxon>Apocrita</taxon>
        <taxon>Aculeata</taxon>
        <taxon>Formicoidea</taxon>
        <taxon>Formicidae</taxon>
        <taxon>Myrmicinae</taxon>
        <taxon>Trachymyrmex</taxon>
    </lineage>
</organism>
<evidence type="ECO:0000313" key="3">
    <source>
        <dbReference type="Proteomes" id="UP000078541"/>
    </source>
</evidence>